<dbReference type="AlphaFoldDB" id="A0A7J2TJM7"/>
<comment type="caution">
    <text evidence="1">The sequence shown here is derived from an EMBL/GenBank/DDBJ whole genome shotgun (WGS) entry which is preliminary data.</text>
</comment>
<proteinExistence type="predicted"/>
<dbReference type="PIRSF" id="PIRSF026802">
    <property type="entry name" value="UCP026802"/>
    <property type="match status" value="1"/>
</dbReference>
<sequence>MPETKLIAEVFDKDWVKVEVLIGEKSMTIGKETLDFRAISDLELTQHAKKECIRIKAGRDIFINFGEKQKSVFRYLAFNMKSDKFAVYFLSPAIRGGVLVSDSKWEKGYFSITESAVWFLSPEKQIRIPLSSLGSVSMDKRTVGEKQRLVLAITHMDEKEVVTSFILCPETTLELLQGYLKRILEQQKPKERLSELEEQILTMVYTGLDSASIESILGIKTDDLNKIYDKFVSLGIARIVKVRKEIELTPKGVAIVSESAKKLGGGRSG</sequence>
<name>A0A7J2TJM7_ARCFL</name>
<dbReference type="Pfam" id="PF04283">
    <property type="entry name" value="CheF-arch"/>
    <property type="match status" value="1"/>
</dbReference>
<dbReference type="PANTHER" id="PTHR42201:SF1">
    <property type="entry name" value="TAXIS PROTEIN"/>
    <property type="match status" value="1"/>
</dbReference>
<gene>
    <name evidence="1" type="ORF">ENP88_07325</name>
</gene>
<dbReference type="EMBL" id="DSLA01000112">
    <property type="protein sequence ID" value="HEH35929.1"/>
    <property type="molecule type" value="Genomic_DNA"/>
</dbReference>
<protein>
    <submittedName>
        <fullName evidence="1">Uncharacterized protein</fullName>
    </submittedName>
</protein>
<organism evidence="1">
    <name type="scientific">Archaeoglobus fulgidus</name>
    <dbReference type="NCBI Taxonomy" id="2234"/>
    <lineage>
        <taxon>Archaea</taxon>
        <taxon>Methanobacteriati</taxon>
        <taxon>Methanobacteriota</taxon>
        <taxon>Archaeoglobi</taxon>
        <taxon>Archaeoglobales</taxon>
        <taxon>Archaeoglobaceae</taxon>
        <taxon>Archaeoglobus</taxon>
    </lineage>
</organism>
<dbReference type="InterPro" id="IPR007381">
    <property type="entry name" value="CheF1/F2"/>
</dbReference>
<reference evidence="1" key="1">
    <citation type="journal article" date="2020" name="mSystems">
        <title>Genome- and Community-Level Interaction Insights into Carbon Utilization and Element Cycling Functions of Hydrothermarchaeota in Hydrothermal Sediment.</title>
        <authorList>
            <person name="Zhou Z."/>
            <person name="Liu Y."/>
            <person name="Xu W."/>
            <person name="Pan J."/>
            <person name="Luo Z.H."/>
            <person name="Li M."/>
        </authorList>
    </citation>
    <scope>NUCLEOTIDE SEQUENCE [LARGE SCALE GENOMIC DNA]</scope>
    <source>
        <strain evidence="1">SpSt-26</strain>
    </source>
</reference>
<dbReference type="GO" id="GO:0006935">
    <property type="term" value="P:chemotaxis"/>
    <property type="evidence" value="ECO:0007669"/>
    <property type="project" value="InterPro"/>
</dbReference>
<dbReference type="PANTHER" id="PTHR42201">
    <property type="entry name" value="TAXIS PROTEIN"/>
    <property type="match status" value="1"/>
</dbReference>
<accession>A0A7J2TJM7</accession>
<evidence type="ECO:0000313" key="1">
    <source>
        <dbReference type="EMBL" id="HEH35929.1"/>
    </source>
</evidence>